<name>A0A2S1LJE7_9FLAO</name>
<proteinExistence type="predicted"/>
<dbReference type="OrthoDB" id="9779418at2"/>
<reference evidence="1 2" key="1">
    <citation type="submission" date="2017-04" db="EMBL/GenBank/DDBJ databases">
        <title>Compelte genome sequence of WV33.</title>
        <authorList>
            <person name="Lee P.C."/>
        </authorList>
    </citation>
    <scope>NUCLEOTIDE SEQUENCE [LARGE SCALE GENOMIC DNA]</scope>
    <source>
        <strain evidence="1 2">WV33</strain>
    </source>
</reference>
<keyword evidence="1" id="KW-0378">Hydrolase</keyword>
<protein>
    <submittedName>
        <fullName evidence="1">AP endonuclease</fullName>
    </submittedName>
</protein>
<dbReference type="SUPFAM" id="SSF53649">
    <property type="entry name" value="Alkaline phosphatase-like"/>
    <property type="match status" value="1"/>
</dbReference>
<dbReference type="PANTHER" id="PTHR10151:SF120">
    <property type="entry name" value="BIS(5'-ADENOSYL)-TRIPHOSPHATASE"/>
    <property type="match status" value="1"/>
</dbReference>
<dbReference type="PANTHER" id="PTHR10151">
    <property type="entry name" value="ECTONUCLEOTIDE PYROPHOSPHATASE/PHOSPHODIESTERASE"/>
    <property type="match status" value="1"/>
</dbReference>
<dbReference type="RefSeq" id="WP_108742532.1">
    <property type="nucleotide sequence ID" value="NZ_CP020918.1"/>
</dbReference>
<keyword evidence="1" id="KW-0540">Nuclease</keyword>
<dbReference type="Pfam" id="PF01663">
    <property type="entry name" value="Phosphodiest"/>
    <property type="match status" value="1"/>
</dbReference>
<keyword evidence="2" id="KW-1185">Reference proteome</keyword>
<organism evidence="1 2">
    <name type="scientific">Flavobacterium faecale</name>
    <dbReference type="NCBI Taxonomy" id="1355330"/>
    <lineage>
        <taxon>Bacteria</taxon>
        <taxon>Pseudomonadati</taxon>
        <taxon>Bacteroidota</taxon>
        <taxon>Flavobacteriia</taxon>
        <taxon>Flavobacteriales</taxon>
        <taxon>Flavobacteriaceae</taxon>
        <taxon>Flavobacterium</taxon>
    </lineage>
</organism>
<accession>A0A2S1LJE7</accession>
<dbReference type="GO" id="GO:0004519">
    <property type="term" value="F:endonuclease activity"/>
    <property type="evidence" value="ECO:0007669"/>
    <property type="project" value="UniProtKB-KW"/>
</dbReference>
<dbReference type="AlphaFoldDB" id="A0A2S1LJE7"/>
<keyword evidence="1" id="KW-0255">Endonuclease</keyword>
<gene>
    <name evidence="1" type="ORF">FFWV33_11210</name>
</gene>
<dbReference type="Proteomes" id="UP000244527">
    <property type="component" value="Chromosome"/>
</dbReference>
<dbReference type="Gene3D" id="3.40.720.10">
    <property type="entry name" value="Alkaline Phosphatase, subunit A"/>
    <property type="match status" value="1"/>
</dbReference>
<dbReference type="CDD" id="cd16018">
    <property type="entry name" value="Enpp"/>
    <property type="match status" value="1"/>
</dbReference>
<dbReference type="InterPro" id="IPR017850">
    <property type="entry name" value="Alkaline_phosphatase_core_sf"/>
</dbReference>
<dbReference type="KEGG" id="ffa:FFWV33_11210"/>
<sequence>MRTKKIIFLIGLLQLSILIIAQQKKDPKHVVLISVDGFRPEFYLEEKWPVPNLKMMVKQGVSARGVRGIFPSVTYPSHTTLITGAFPKDHGIYYNSPFEETGQTGRWYWENSLIKTKTLWTAVREANQTTASFLWPVTVGATIDFNIPEYWSLESNYGSIKPMRDNENPKGFLNEMEIEVLGKLNDRTFNGDYLNREDRIGEMAAYTLEKYKPNFMSIHLFAVDHFQHEQGREGEKVHTSIAAVDRAIGKILEASKRAGLEDSTTIIVTGDHGFVDIHSALNPNIWLVEEGLLEDKKERNNWKAIFHTSGASAFLMVKDKNDKKTIDAIYKKLNNLPANVKKLFKIVSRQQLDIIGADPNAVLALNPIPGISMSGNTSGNLITPKKGGMHGYYPDFQQIETGFVAFGSDVNKGIVIEKMGLEDIAPIVSSILNLNFTALEGVLYPGIIKESK</sequence>
<dbReference type="EMBL" id="CP020918">
    <property type="protein sequence ID" value="AWG23636.1"/>
    <property type="molecule type" value="Genomic_DNA"/>
</dbReference>
<evidence type="ECO:0000313" key="2">
    <source>
        <dbReference type="Proteomes" id="UP000244527"/>
    </source>
</evidence>
<dbReference type="InterPro" id="IPR002591">
    <property type="entry name" value="Phosphodiest/P_Trfase"/>
</dbReference>
<evidence type="ECO:0000313" key="1">
    <source>
        <dbReference type="EMBL" id="AWG23636.1"/>
    </source>
</evidence>
<dbReference type="GO" id="GO:0016787">
    <property type="term" value="F:hydrolase activity"/>
    <property type="evidence" value="ECO:0007669"/>
    <property type="project" value="UniProtKB-ARBA"/>
</dbReference>